<dbReference type="Gene3D" id="1.20.1250.20">
    <property type="entry name" value="MFS general substrate transporter like domains"/>
    <property type="match status" value="2"/>
</dbReference>
<evidence type="ECO:0000259" key="6">
    <source>
        <dbReference type="PROSITE" id="PS50850"/>
    </source>
</evidence>
<dbReference type="InterPro" id="IPR036259">
    <property type="entry name" value="MFS_trans_sf"/>
</dbReference>
<feature type="transmembrane region" description="Helical" evidence="5">
    <location>
        <begin position="117"/>
        <end position="137"/>
    </location>
</feature>
<reference evidence="7 8" key="1">
    <citation type="submission" date="2016-10" db="EMBL/GenBank/DDBJ databases">
        <authorList>
            <person name="de Groot N.N."/>
        </authorList>
    </citation>
    <scope>NUCLEOTIDE SEQUENCE [LARGE SCALE GENOMIC DNA]</scope>
    <source>
        <strain evidence="7 8">DSM 25927</strain>
    </source>
</reference>
<feature type="transmembrane region" description="Helical" evidence="5">
    <location>
        <begin position="90"/>
        <end position="111"/>
    </location>
</feature>
<keyword evidence="3 5" id="KW-1133">Transmembrane helix</keyword>
<dbReference type="OrthoDB" id="4474610at2"/>
<feature type="transmembrane region" description="Helical" evidence="5">
    <location>
        <begin position="149"/>
        <end position="174"/>
    </location>
</feature>
<dbReference type="InterPro" id="IPR020846">
    <property type="entry name" value="MFS_dom"/>
</dbReference>
<dbReference type="Proteomes" id="UP000199233">
    <property type="component" value="Unassembled WGS sequence"/>
</dbReference>
<keyword evidence="2 5" id="KW-0812">Transmembrane</keyword>
<evidence type="ECO:0000313" key="8">
    <source>
        <dbReference type="Proteomes" id="UP000199233"/>
    </source>
</evidence>
<evidence type="ECO:0000313" key="7">
    <source>
        <dbReference type="EMBL" id="SEQ32309.1"/>
    </source>
</evidence>
<accession>A0A1H9F374</accession>
<feature type="transmembrane region" description="Helical" evidence="5">
    <location>
        <begin position="284"/>
        <end position="302"/>
    </location>
</feature>
<feature type="transmembrane region" description="Helical" evidence="5">
    <location>
        <begin position="339"/>
        <end position="360"/>
    </location>
</feature>
<organism evidence="7 8">
    <name type="scientific">Solimonas aquatica</name>
    <dbReference type="NCBI Taxonomy" id="489703"/>
    <lineage>
        <taxon>Bacteria</taxon>
        <taxon>Pseudomonadati</taxon>
        <taxon>Pseudomonadota</taxon>
        <taxon>Gammaproteobacteria</taxon>
        <taxon>Nevskiales</taxon>
        <taxon>Nevskiaceae</taxon>
        <taxon>Solimonas</taxon>
    </lineage>
</organism>
<feature type="transmembrane region" description="Helical" evidence="5">
    <location>
        <begin position="9"/>
        <end position="33"/>
    </location>
</feature>
<dbReference type="GO" id="GO:0005886">
    <property type="term" value="C:plasma membrane"/>
    <property type="evidence" value="ECO:0007669"/>
    <property type="project" value="TreeGrafter"/>
</dbReference>
<keyword evidence="8" id="KW-1185">Reference proteome</keyword>
<feature type="transmembrane region" description="Helical" evidence="5">
    <location>
        <begin position="314"/>
        <end position="333"/>
    </location>
</feature>
<name>A0A1H9F374_9GAMM</name>
<feature type="transmembrane region" description="Helical" evidence="5">
    <location>
        <begin position="233"/>
        <end position="253"/>
    </location>
</feature>
<comment type="subcellular location">
    <subcellularLocation>
        <location evidence="1">Membrane</location>
        <topology evidence="1">Multi-pass membrane protein</topology>
    </subcellularLocation>
</comment>
<dbReference type="RefSeq" id="WP_093284395.1">
    <property type="nucleotide sequence ID" value="NZ_FOFS01000005.1"/>
</dbReference>
<evidence type="ECO:0000256" key="3">
    <source>
        <dbReference type="ARBA" id="ARBA00022989"/>
    </source>
</evidence>
<feature type="transmembrane region" description="Helical" evidence="5">
    <location>
        <begin position="405"/>
        <end position="424"/>
    </location>
</feature>
<gene>
    <name evidence="7" type="ORF">SAMN04488038_105235</name>
</gene>
<evidence type="ECO:0000256" key="2">
    <source>
        <dbReference type="ARBA" id="ARBA00022692"/>
    </source>
</evidence>
<dbReference type="GO" id="GO:0046943">
    <property type="term" value="F:carboxylic acid transmembrane transporter activity"/>
    <property type="evidence" value="ECO:0007669"/>
    <property type="project" value="TreeGrafter"/>
</dbReference>
<feature type="transmembrane region" description="Helical" evidence="5">
    <location>
        <begin position="180"/>
        <end position="202"/>
    </location>
</feature>
<proteinExistence type="predicted"/>
<keyword evidence="4 5" id="KW-0472">Membrane</keyword>
<protein>
    <submittedName>
        <fullName evidence="7">Major Facilitator Superfamily protein</fullName>
    </submittedName>
</protein>
<dbReference type="Pfam" id="PF07690">
    <property type="entry name" value="MFS_1"/>
    <property type="match status" value="1"/>
</dbReference>
<dbReference type="EMBL" id="FOFS01000005">
    <property type="protein sequence ID" value="SEQ32309.1"/>
    <property type="molecule type" value="Genomic_DNA"/>
</dbReference>
<feature type="transmembrane region" description="Helical" evidence="5">
    <location>
        <begin position="372"/>
        <end position="393"/>
    </location>
</feature>
<dbReference type="PROSITE" id="PS50850">
    <property type="entry name" value="MFS"/>
    <property type="match status" value="1"/>
</dbReference>
<dbReference type="AlphaFoldDB" id="A0A1H9F374"/>
<sequence length="433" mass="46859">MLSLTRYQWLVLFAAWLGWGFDLFDSILFNFVAPNCVPTLLGLTIGSPEAKQATVFWTGILTSLLLIGWAVGGVLFGYVGDRIGRTRTMLLTILMYALGTAACAFAPNIWVLVACRLIASLGIGGEWAAGASMVAEVMPEEKRVEAGALLYTSAAFGTTLATFLNLQIAGHWFADQPEVSWRYIFLCGLIPAAVAFGVRLFVKEPERWQNVAQNAAPPRLAELFSPQLRRATLSGFLMALIALITWWSCNAFLPTFATGLAQTEAALQGLSREATVKLVENWKFTGTMAFNIGGLIGTLLTIPAAKLLGRKPMFAIYFACGAAAVFTTFGGDFEPHTRLYLYLAIGLSVFGVFGSFTYYLPELFPTRLRATGAGFCYNIGRVLAAAGPFVVGLLGSKVAGGEIGILFWIGVVPLLGLLLMPFVVETRGQRLRD</sequence>
<dbReference type="InterPro" id="IPR011701">
    <property type="entry name" value="MFS"/>
</dbReference>
<dbReference type="SUPFAM" id="SSF103473">
    <property type="entry name" value="MFS general substrate transporter"/>
    <property type="match status" value="1"/>
</dbReference>
<evidence type="ECO:0000256" key="1">
    <source>
        <dbReference type="ARBA" id="ARBA00004141"/>
    </source>
</evidence>
<feature type="domain" description="Major facilitator superfamily (MFS) profile" evidence="6">
    <location>
        <begin position="11"/>
        <end position="428"/>
    </location>
</feature>
<dbReference type="STRING" id="489703.SAMN04488038_105235"/>
<evidence type="ECO:0000256" key="5">
    <source>
        <dbReference type="SAM" id="Phobius"/>
    </source>
</evidence>
<dbReference type="PANTHER" id="PTHR23508:SF10">
    <property type="entry name" value="CARBOXYLIC ACID TRANSPORTER PROTEIN HOMOLOG"/>
    <property type="match status" value="1"/>
</dbReference>
<feature type="transmembrane region" description="Helical" evidence="5">
    <location>
        <begin position="53"/>
        <end position="78"/>
    </location>
</feature>
<dbReference type="PANTHER" id="PTHR23508">
    <property type="entry name" value="CARBOXYLIC ACID TRANSPORTER PROTEIN HOMOLOG"/>
    <property type="match status" value="1"/>
</dbReference>
<evidence type="ECO:0000256" key="4">
    <source>
        <dbReference type="ARBA" id="ARBA00023136"/>
    </source>
</evidence>